<protein>
    <submittedName>
        <fullName evidence="2">Uncharacterized protein</fullName>
    </submittedName>
</protein>
<reference evidence="2" key="2">
    <citation type="journal article" date="2023" name="Science">
        <title>Genomic signatures of disease resistance in endangered staghorn corals.</title>
        <authorList>
            <person name="Vollmer S.V."/>
            <person name="Selwyn J.D."/>
            <person name="Despard B.A."/>
            <person name="Roesel C.L."/>
        </authorList>
    </citation>
    <scope>NUCLEOTIDE SEQUENCE</scope>
    <source>
        <strain evidence="2">K2</strain>
    </source>
</reference>
<dbReference type="Proteomes" id="UP001249851">
    <property type="component" value="Unassembled WGS sequence"/>
</dbReference>
<accession>A0AAD9PWZ9</accession>
<dbReference type="AlphaFoldDB" id="A0AAD9PWZ9"/>
<feature type="compositionally biased region" description="Basic and acidic residues" evidence="1">
    <location>
        <begin position="126"/>
        <end position="145"/>
    </location>
</feature>
<name>A0AAD9PWZ9_ACRCE</name>
<evidence type="ECO:0000256" key="1">
    <source>
        <dbReference type="SAM" id="MobiDB-lite"/>
    </source>
</evidence>
<gene>
    <name evidence="2" type="ORF">P5673_029237</name>
</gene>
<evidence type="ECO:0000313" key="2">
    <source>
        <dbReference type="EMBL" id="KAK2550195.1"/>
    </source>
</evidence>
<feature type="region of interest" description="Disordered" evidence="1">
    <location>
        <begin position="120"/>
        <end position="145"/>
    </location>
</feature>
<keyword evidence="3" id="KW-1185">Reference proteome</keyword>
<dbReference type="EMBL" id="JARQWQ010000114">
    <property type="protein sequence ID" value="KAK2550195.1"/>
    <property type="molecule type" value="Genomic_DNA"/>
</dbReference>
<comment type="caution">
    <text evidence="2">The sequence shown here is derived from an EMBL/GenBank/DDBJ whole genome shotgun (WGS) entry which is preliminary data.</text>
</comment>
<reference evidence="2" key="1">
    <citation type="journal article" date="2023" name="G3 (Bethesda)">
        <title>Whole genome assembly and annotation of the endangered Caribbean coral Acropora cervicornis.</title>
        <authorList>
            <person name="Selwyn J.D."/>
            <person name="Vollmer S.V."/>
        </authorList>
    </citation>
    <scope>NUCLEOTIDE SEQUENCE</scope>
    <source>
        <strain evidence="2">K2</strain>
    </source>
</reference>
<proteinExistence type="predicted"/>
<evidence type="ECO:0000313" key="3">
    <source>
        <dbReference type="Proteomes" id="UP001249851"/>
    </source>
</evidence>
<organism evidence="2 3">
    <name type="scientific">Acropora cervicornis</name>
    <name type="common">Staghorn coral</name>
    <dbReference type="NCBI Taxonomy" id="6130"/>
    <lineage>
        <taxon>Eukaryota</taxon>
        <taxon>Metazoa</taxon>
        <taxon>Cnidaria</taxon>
        <taxon>Anthozoa</taxon>
        <taxon>Hexacorallia</taxon>
        <taxon>Scleractinia</taxon>
        <taxon>Astrocoeniina</taxon>
        <taxon>Acroporidae</taxon>
        <taxon>Acropora</taxon>
    </lineage>
</organism>
<sequence>MEGNRHICMIESAVYYVDPKSPGSLGFLGGKERVRFPLHEEHCSLEALKKHIVAHAGLKTEAEKRGLGSSIELKLCRLAKTAEGSKAFSINTHEHINVLKREVVFANDSPVIKITFAADSGASSGRPKEEKRTGRWKKEIHNKVR</sequence>